<dbReference type="Proteomes" id="UP000249518">
    <property type="component" value="Unassembled WGS sequence"/>
</dbReference>
<proteinExistence type="predicted"/>
<reference evidence="1 2" key="1">
    <citation type="submission" date="2018-06" db="EMBL/GenBank/DDBJ databases">
        <title>Genomic Encyclopedia of Type Strains, Phase III (KMG-III): the genomes of soil and plant-associated and newly described type strains.</title>
        <authorList>
            <person name="Whitman W."/>
        </authorList>
    </citation>
    <scope>NUCLEOTIDE SEQUENCE [LARGE SCALE GENOMIC DNA]</scope>
    <source>
        <strain evidence="1 2">CGMCC 1.12504</strain>
    </source>
</reference>
<name>A0A328WXL6_9FLAO</name>
<dbReference type="RefSeq" id="WP_112084550.1">
    <property type="nucleotide sequence ID" value="NZ_QLSV01000001.1"/>
</dbReference>
<dbReference type="OrthoDB" id="1079625at2"/>
<evidence type="ECO:0000313" key="2">
    <source>
        <dbReference type="Proteomes" id="UP000249518"/>
    </source>
</evidence>
<keyword evidence="2" id="KW-1185">Reference proteome</keyword>
<evidence type="ECO:0000313" key="1">
    <source>
        <dbReference type="EMBL" id="RAR50953.1"/>
    </source>
</evidence>
<sequence>MKHELQNIISGKSQVRHGDAIQKIANYLRRSKGSGSKTKEKKQIKSQETATISRFCDENNFWFNEIDITSFVSSGAEQKVYLQDEFQVFKLNDSIYYETWEDYFSNLLLNNYFFPDTAYKLIGFYESESVLYAVVQQPFIKFDQVTSLENVKSFLEANGFKNKKNNDYYHPEWGIILEDLHDENVLTYEGNLYFIDTVFYLTEEFYK</sequence>
<accession>A0A328WXL6</accession>
<dbReference type="AlphaFoldDB" id="A0A328WXL6"/>
<dbReference type="Pfam" id="PF18762">
    <property type="entry name" value="Kinase-PolyVal"/>
    <property type="match status" value="1"/>
</dbReference>
<organism evidence="1 2">
    <name type="scientific">Flavobacterium lacus</name>
    <dbReference type="NCBI Taxonomy" id="1353778"/>
    <lineage>
        <taxon>Bacteria</taxon>
        <taxon>Pseudomonadati</taxon>
        <taxon>Bacteroidota</taxon>
        <taxon>Flavobacteriia</taxon>
        <taxon>Flavobacteriales</taxon>
        <taxon>Flavobacteriaceae</taxon>
        <taxon>Flavobacterium</taxon>
    </lineage>
</organism>
<dbReference type="InterPro" id="IPR041055">
    <property type="entry name" value="Kinase-PolyVal"/>
</dbReference>
<dbReference type="EMBL" id="QLSV01000001">
    <property type="protein sequence ID" value="RAR50953.1"/>
    <property type="molecule type" value="Genomic_DNA"/>
</dbReference>
<comment type="caution">
    <text evidence="1">The sequence shown here is derived from an EMBL/GenBank/DDBJ whole genome shotgun (WGS) entry which is preliminary data.</text>
</comment>
<protein>
    <submittedName>
        <fullName evidence="1">Uncharacterized protein</fullName>
    </submittedName>
</protein>
<gene>
    <name evidence="1" type="ORF">B0I10_101125</name>
</gene>